<name>A0AA37WNY6_9HYPH</name>
<evidence type="ECO:0000313" key="2">
    <source>
        <dbReference type="Proteomes" id="UP001157440"/>
    </source>
</evidence>
<dbReference type="AlphaFoldDB" id="A0AA37WNY6"/>
<gene>
    <name evidence="1" type="ORF">GCM10007890_04670</name>
</gene>
<dbReference type="EMBL" id="BSPL01000005">
    <property type="protein sequence ID" value="GLS68455.1"/>
    <property type="molecule type" value="Genomic_DNA"/>
</dbReference>
<organism evidence="1 2">
    <name type="scientific">Methylobacterium tardum</name>
    <dbReference type="NCBI Taxonomy" id="374432"/>
    <lineage>
        <taxon>Bacteria</taxon>
        <taxon>Pseudomonadati</taxon>
        <taxon>Pseudomonadota</taxon>
        <taxon>Alphaproteobacteria</taxon>
        <taxon>Hyphomicrobiales</taxon>
        <taxon>Methylobacteriaceae</taxon>
        <taxon>Methylobacterium</taxon>
    </lineage>
</organism>
<keyword evidence="2" id="KW-1185">Reference proteome</keyword>
<comment type="caution">
    <text evidence="1">The sequence shown here is derived from an EMBL/GenBank/DDBJ whole genome shotgun (WGS) entry which is preliminary data.</text>
</comment>
<reference evidence="2" key="1">
    <citation type="journal article" date="2019" name="Int. J. Syst. Evol. Microbiol.">
        <title>The Global Catalogue of Microorganisms (GCM) 10K type strain sequencing project: providing services to taxonomists for standard genome sequencing and annotation.</title>
        <authorList>
            <consortium name="The Broad Institute Genomics Platform"/>
            <consortium name="The Broad Institute Genome Sequencing Center for Infectious Disease"/>
            <person name="Wu L."/>
            <person name="Ma J."/>
        </authorList>
    </citation>
    <scope>NUCLEOTIDE SEQUENCE [LARGE SCALE GENOMIC DNA]</scope>
    <source>
        <strain evidence="2">NBRC 103632</strain>
    </source>
</reference>
<evidence type="ECO:0000313" key="1">
    <source>
        <dbReference type="EMBL" id="GLS68455.1"/>
    </source>
</evidence>
<dbReference type="Proteomes" id="UP001157440">
    <property type="component" value="Unassembled WGS sequence"/>
</dbReference>
<protein>
    <submittedName>
        <fullName evidence="1">Uncharacterized protein</fullName>
    </submittedName>
</protein>
<sequence>MAYKITFRKGKRVSATKLWPCDLEAAIAHARAQLPLQRDQSGATSVSVTCERTGDVVFTCTEQPESLGV</sequence>
<proteinExistence type="predicted"/>
<accession>A0AA37WNY6</accession>